<keyword evidence="3" id="KW-1185">Reference proteome</keyword>
<dbReference type="Pfam" id="PF13403">
    <property type="entry name" value="Hint_2"/>
    <property type="match status" value="1"/>
</dbReference>
<dbReference type="AlphaFoldDB" id="A0A058ZKB8"/>
<reference evidence="2 3" key="1">
    <citation type="submission" date="2013-04" db="EMBL/GenBank/DDBJ databases">
        <title>Shimia sp. 22II-S11-Z10 Genome Sequencing.</title>
        <authorList>
            <person name="Lai Q."/>
            <person name="Li G."/>
            <person name="Shao Z."/>
        </authorList>
    </citation>
    <scope>NUCLEOTIDE SEQUENCE [LARGE SCALE GENOMIC DNA]</scope>
    <source>
        <strain evidence="3">22II-S11-Z10</strain>
    </source>
</reference>
<dbReference type="InterPro" id="IPR003587">
    <property type="entry name" value="Hint_dom_N"/>
</dbReference>
<protein>
    <submittedName>
        <fullName evidence="2">Putative type I secretion target repeat protein</fullName>
    </submittedName>
</protein>
<dbReference type="eggNOG" id="COG2931">
    <property type="taxonomic scope" value="Bacteria"/>
</dbReference>
<dbReference type="PATRIC" id="fig|1461693.3.peg.2432"/>
<dbReference type="SUPFAM" id="SSF51294">
    <property type="entry name" value="Hedgehog/intein (Hint) domain"/>
    <property type="match status" value="1"/>
</dbReference>
<dbReference type="InterPro" id="IPR028992">
    <property type="entry name" value="Hedgehog/Intein_dom"/>
</dbReference>
<dbReference type="SMART" id="SM00306">
    <property type="entry name" value="HintN"/>
    <property type="match status" value="1"/>
</dbReference>
<dbReference type="STRING" id="1461693.ATO10_11987"/>
<sequence>MTIYTDTFYVMDPYNPPPAGTELEAVELNVVDHRSDEVMGRQGRDAIDDTDIVASYTGDTVTVQYPDGSTETITGVTFYLSDGREVFTPTDGSTLTDAVLVSTSWTTIEEPVTLQELGITCFTPGVRIRTPDGTVKIETLEVGDLVVTKDNGPQPVRWIGNREVDARGEHAPIHFAKGAIGNRRPLLVSPQHRFLIRDWRAPLYFGQDEVLIAAKHLVNGDTIARSPRDTVTYLHLLFDQHEIIYAEGVTTESFHPGNYILEKDEEIRAELEAIFPELSGGHSGEWPTARPVLKSHAAPLVARR</sequence>
<dbReference type="GO" id="GO:0016539">
    <property type="term" value="P:intein-mediated protein splicing"/>
    <property type="evidence" value="ECO:0007669"/>
    <property type="project" value="InterPro"/>
</dbReference>
<evidence type="ECO:0000313" key="2">
    <source>
        <dbReference type="EMBL" id="KCV81632.1"/>
    </source>
</evidence>
<dbReference type="InterPro" id="IPR006141">
    <property type="entry name" value="Intein_N"/>
</dbReference>
<dbReference type="RefSeq" id="WP_035251788.1">
    <property type="nucleotide sequence ID" value="NZ_AQQY01000007.1"/>
</dbReference>
<evidence type="ECO:0000313" key="3">
    <source>
        <dbReference type="Proteomes" id="UP000024836"/>
    </source>
</evidence>
<feature type="domain" description="Hint" evidence="1">
    <location>
        <begin position="119"/>
        <end position="227"/>
    </location>
</feature>
<gene>
    <name evidence="2" type="ORF">ATO10_11987</name>
</gene>
<dbReference type="OrthoDB" id="6305173at2"/>
<comment type="caution">
    <text evidence="2">The sequence shown here is derived from an EMBL/GenBank/DDBJ whole genome shotgun (WGS) entry which is preliminary data.</text>
</comment>
<dbReference type="Proteomes" id="UP000024836">
    <property type="component" value="Unassembled WGS sequence"/>
</dbReference>
<dbReference type="InterPro" id="IPR036844">
    <property type="entry name" value="Hint_dom_sf"/>
</dbReference>
<evidence type="ECO:0000259" key="1">
    <source>
        <dbReference type="SMART" id="SM00306"/>
    </source>
</evidence>
<name>A0A058ZKB8_9RHOB</name>
<organism evidence="2 3">
    <name type="scientific">Actibacterium atlanticum</name>
    <dbReference type="NCBI Taxonomy" id="1461693"/>
    <lineage>
        <taxon>Bacteria</taxon>
        <taxon>Pseudomonadati</taxon>
        <taxon>Pseudomonadota</taxon>
        <taxon>Alphaproteobacteria</taxon>
        <taxon>Rhodobacterales</taxon>
        <taxon>Roseobacteraceae</taxon>
        <taxon>Actibacterium</taxon>
    </lineage>
</organism>
<proteinExistence type="predicted"/>
<dbReference type="Gene3D" id="2.170.16.10">
    <property type="entry name" value="Hedgehog/Intein (Hint) domain"/>
    <property type="match status" value="1"/>
</dbReference>
<dbReference type="PROSITE" id="PS50817">
    <property type="entry name" value="INTEIN_N_TER"/>
    <property type="match status" value="1"/>
</dbReference>
<dbReference type="EMBL" id="AQQY01000007">
    <property type="protein sequence ID" value="KCV81632.1"/>
    <property type="molecule type" value="Genomic_DNA"/>
</dbReference>
<accession>A0A058ZKB8</accession>